<dbReference type="PROSITE" id="PS50076">
    <property type="entry name" value="DNAJ_2"/>
    <property type="match status" value="1"/>
</dbReference>
<dbReference type="Pfam" id="PF00226">
    <property type="entry name" value="DnaJ"/>
    <property type="match status" value="1"/>
</dbReference>
<dbReference type="RefSeq" id="XP_001748763.1">
    <property type="nucleotide sequence ID" value="XM_001748711.1"/>
</dbReference>
<dbReference type="Gene3D" id="1.10.287.110">
    <property type="entry name" value="DnaJ domain"/>
    <property type="match status" value="1"/>
</dbReference>
<protein>
    <recommendedName>
        <fullName evidence="2">J domain-containing protein</fullName>
    </recommendedName>
</protein>
<dbReference type="EMBL" id="CH991566">
    <property type="protein sequence ID" value="EDQ86373.1"/>
    <property type="molecule type" value="Genomic_DNA"/>
</dbReference>
<dbReference type="Proteomes" id="UP000001357">
    <property type="component" value="Unassembled WGS sequence"/>
</dbReference>
<evidence type="ECO:0000259" key="2">
    <source>
        <dbReference type="PROSITE" id="PS50076"/>
    </source>
</evidence>
<dbReference type="InterPro" id="IPR001623">
    <property type="entry name" value="DnaJ_domain"/>
</dbReference>
<gene>
    <name evidence="3" type="ORF">MONBRDRAFT_38450</name>
</gene>
<name>A9V7W0_MONBE</name>
<dbReference type="GeneID" id="5894085"/>
<dbReference type="KEGG" id="mbr:MONBRDRAFT_38450"/>
<dbReference type="InParanoid" id="A9V7W0"/>
<dbReference type="SMART" id="SM00271">
    <property type="entry name" value="DnaJ"/>
    <property type="match status" value="1"/>
</dbReference>
<keyword evidence="4" id="KW-1185">Reference proteome</keyword>
<feature type="domain" description="J" evidence="2">
    <location>
        <begin position="37"/>
        <end position="131"/>
    </location>
</feature>
<evidence type="ECO:0000313" key="4">
    <source>
        <dbReference type="Proteomes" id="UP000001357"/>
    </source>
</evidence>
<dbReference type="AlphaFoldDB" id="A9V7W0"/>
<sequence length="182" mass="20463">MAMRLCARRAVAQVRNLHLSSVRPAGTAARRTLEANDPYQTLSVEREASSQQIKERYYKEAMQLYPDCCDGRDSPTAIRRFDELSGALRAILHQRGELENGAVKEDDPDYMLSLVGKDLNEEERQQFAEVGRHYQAGGPHRSDMWELAHEMERSERSGTDPSKPTTESEADGNALANRGGRV</sequence>
<dbReference type="CDD" id="cd06257">
    <property type="entry name" value="DnaJ"/>
    <property type="match status" value="1"/>
</dbReference>
<evidence type="ECO:0000313" key="3">
    <source>
        <dbReference type="EMBL" id="EDQ86373.1"/>
    </source>
</evidence>
<dbReference type="InterPro" id="IPR036869">
    <property type="entry name" value="J_dom_sf"/>
</dbReference>
<proteinExistence type="predicted"/>
<feature type="compositionally biased region" description="Basic and acidic residues" evidence="1">
    <location>
        <begin position="149"/>
        <end position="158"/>
    </location>
</feature>
<accession>A9V7W0</accession>
<feature type="non-terminal residue" evidence="3">
    <location>
        <position position="182"/>
    </location>
</feature>
<reference evidence="3 4" key="1">
    <citation type="journal article" date="2008" name="Nature">
        <title>The genome of the choanoflagellate Monosiga brevicollis and the origin of metazoans.</title>
        <authorList>
            <consortium name="JGI Sequencing"/>
            <person name="King N."/>
            <person name="Westbrook M.J."/>
            <person name="Young S.L."/>
            <person name="Kuo A."/>
            <person name="Abedin M."/>
            <person name="Chapman J."/>
            <person name="Fairclough S."/>
            <person name="Hellsten U."/>
            <person name="Isogai Y."/>
            <person name="Letunic I."/>
            <person name="Marr M."/>
            <person name="Pincus D."/>
            <person name="Putnam N."/>
            <person name="Rokas A."/>
            <person name="Wright K.J."/>
            <person name="Zuzow R."/>
            <person name="Dirks W."/>
            <person name="Good M."/>
            <person name="Goodstein D."/>
            <person name="Lemons D."/>
            <person name="Li W."/>
            <person name="Lyons J.B."/>
            <person name="Morris A."/>
            <person name="Nichols S."/>
            <person name="Richter D.J."/>
            <person name="Salamov A."/>
            <person name="Bork P."/>
            <person name="Lim W.A."/>
            <person name="Manning G."/>
            <person name="Miller W.T."/>
            <person name="McGinnis W."/>
            <person name="Shapiro H."/>
            <person name="Tjian R."/>
            <person name="Grigoriev I.V."/>
            <person name="Rokhsar D."/>
        </authorList>
    </citation>
    <scope>NUCLEOTIDE SEQUENCE [LARGE SCALE GENOMIC DNA]</scope>
    <source>
        <strain evidence="4">MX1 / ATCC 50154</strain>
    </source>
</reference>
<evidence type="ECO:0000256" key="1">
    <source>
        <dbReference type="SAM" id="MobiDB-lite"/>
    </source>
</evidence>
<dbReference type="SUPFAM" id="SSF46565">
    <property type="entry name" value="Chaperone J-domain"/>
    <property type="match status" value="1"/>
</dbReference>
<organism evidence="3 4">
    <name type="scientific">Monosiga brevicollis</name>
    <name type="common">Choanoflagellate</name>
    <dbReference type="NCBI Taxonomy" id="81824"/>
    <lineage>
        <taxon>Eukaryota</taxon>
        <taxon>Choanoflagellata</taxon>
        <taxon>Craspedida</taxon>
        <taxon>Salpingoecidae</taxon>
        <taxon>Monosiga</taxon>
    </lineage>
</organism>
<feature type="region of interest" description="Disordered" evidence="1">
    <location>
        <begin position="149"/>
        <end position="182"/>
    </location>
</feature>